<comment type="caution">
    <text evidence="1">The sequence shown here is derived from an EMBL/GenBank/DDBJ whole genome shotgun (WGS) entry which is preliminary data.</text>
</comment>
<reference evidence="1 2" key="1">
    <citation type="journal article" date="2019" name="Sci. Rep.">
        <title>Orb-weaving spider Araneus ventricosus genome elucidates the spidroin gene catalogue.</title>
        <authorList>
            <person name="Kono N."/>
            <person name="Nakamura H."/>
            <person name="Ohtoshi R."/>
            <person name="Moran D.A.P."/>
            <person name="Shinohara A."/>
            <person name="Yoshida Y."/>
            <person name="Fujiwara M."/>
            <person name="Mori M."/>
            <person name="Tomita M."/>
            <person name="Arakawa K."/>
        </authorList>
    </citation>
    <scope>NUCLEOTIDE SEQUENCE [LARGE SCALE GENOMIC DNA]</scope>
</reference>
<dbReference type="Proteomes" id="UP000499080">
    <property type="component" value="Unassembled WGS sequence"/>
</dbReference>
<keyword evidence="2" id="KW-1185">Reference proteome</keyword>
<name>A0A4Y2IAK5_ARAVE</name>
<dbReference type="AlphaFoldDB" id="A0A4Y2IAK5"/>
<organism evidence="1 2">
    <name type="scientific">Araneus ventricosus</name>
    <name type="common">Orbweaver spider</name>
    <name type="synonym">Epeira ventricosa</name>
    <dbReference type="NCBI Taxonomy" id="182803"/>
    <lineage>
        <taxon>Eukaryota</taxon>
        <taxon>Metazoa</taxon>
        <taxon>Ecdysozoa</taxon>
        <taxon>Arthropoda</taxon>
        <taxon>Chelicerata</taxon>
        <taxon>Arachnida</taxon>
        <taxon>Araneae</taxon>
        <taxon>Araneomorphae</taxon>
        <taxon>Entelegynae</taxon>
        <taxon>Araneoidea</taxon>
        <taxon>Araneidae</taxon>
        <taxon>Araneus</taxon>
    </lineage>
</organism>
<protein>
    <submittedName>
        <fullName evidence="1">Uncharacterized protein</fullName>
    </submittedName>
</protein>
<proteinExistence type="predicted"/>
<gene>
    <name evidence="1" type="ORF">AVEN_225097_1</name>
</gene>
<evidence type="ECO:0000313" key="2">
    <source>
        <dbReference type="Proteomes" id="UP000499080"/>
    </source>
</evidence>
<accession>A0A4Y2IAK5</accession>
<evidence type="ECO:0000313" key="1">
    <source>
        <dbReference type="EMBL" id="GBM74757.1"/>
    </source>
</evidence>
<dbReference type="EMBL" id="BGPR01002514">
    <property type="protein sequence ID" value="GBM74757.1"/>
    <property type="molecule type" value="Genomic_DNA"/>
</dbReference>
<sequence length="136" mass="15902">MEENIPENKNATPKIPHSSEMKPLVLTEQFYAQIDEKHQDYETSEEASTNKSNLVKNTTEKTHICNRIFNDGGYNKRNAVWVLQNIYSVKKSHSNFHREYLKTALKWETICTAFRLLDMNPMIYENSGFTDCTFSE</sequence>
<dbReference type="OrthoDB" id="8669871at2759"/>